<reference evidence="1 2" key="1">
    <citation type="submission" date="2018-06" db="EMBL/GenBank/DDBJ databases">
        <title>The draft genome sequence of Crocinitomix sp. SM1701.</title>
        <authorList>
            <person name="Zhang X."/>
        </authorList>
    </citation>
    <scope>NUCLEOTIDE SEQUENCE [LARGE SCALE GENOMIC DNA]</scope>
    <source>
        <strain evidence="1 2">SM1701</strain>
    </source>
</reference>
<sequence length="263" mass="30874">MKVHLDQLIGLLFFTLLCQPVCWSQISPPGLGKVNAAEWMAVGLKQKIGTKWHLNAATYFGMGRSSLPDNYNPFKRPVLFVLNQEFSHSFKNKWTYSVAVSARIQERYNSTFPYELANPAVKKERRFYSRFTYAKALNKLKYAFTFRPEMRFFNYALVNVNLESAQLRFRFNAKAYYYLNTLKTHKLISSAEMLFASSKRINEDWGQLGYKECRFCLYYSIYIPKQKMEINFGYMNEIIDLSNVTDVNYLAFDVTIIDPFHLN</sequence>
<dbReference type="Proteomes" id="UP000249248">
    <property type="component" value="Unassembled WGS sequence"/>
</dbReference>
<keyword evidence="2" id="KW-1185">Reference proteome</keyword>
<evidence type="ECO:0000313" key="2">
    <source>
        <dbReference type="Proteomes" id="UP000249248"/>
    </source>
</evidence>
<dbReference type="OrthoDB" id="661329at2"/>
<dbReference type="InterPro" id="IPR019619">
    <property type="entry name" value="DUF2490"/>
</dbReference>
<protein>
    <recommendedName>
        <fullName evidence="3">DUF2490 domain-containing protein</fullName>
    </recommendedName>
</protein>
<name>A0A2W1N359_9FLAO</name>
<dbReference type="RefSeq" id="WP_111062412.1">
    <property type="nucleotide sequence ID" value="NZ_JBHUCU010000027.1"/>
</dbReference>
<organism evidence="1 2">
    <name type="scientific">Putridiphycobacter roseus</name>
    <dbReference type="NCBI Taxonomy" id="2219161"/>
    <lineage>
        <taxon>Bacteria</taxon>
        <taxon>Pseudomonadati</taxon>
        <taxon>Bacteroidota</taxon>
        <taxon>Flavobacteriia</taxon>
        <taxon>Flavobacteriales</taxon>
        <taxon>Crocinitomicaceae</taxon>
        <taxon>Putridiphycobacter</taxon>
    </lineage>
</organism>
<dbReference type="EMBL" id="QKSB01000003">
    <property type="protein sequence ID" value="PZE17451.1"/>
    <property type="molecule type" value="Genomic_DNA"/>
</dbReference>
<dbReference type="AlphaFoldDB" id="A0A2W1N359"/>
<comment type="caution">
    <text evidence="1">The sequence shown here is derived from an EMBL/GenBank/DDBJ whole genome shotgun (WGS) entry which is preliminary data.</text>
</comment>
<gene>
    <name evidence="1" type="ORF">DNU06_06380</name>
</gene>
<evidence type="ECO:0000313" key="1">
    <source>
        <dbReference type="EMBL" id="PZE17451.1"/>
    </source>
</evidence>
<dbReference type="Pfam" id="PF10677">
    <property type="entry name" value="DUF2490"/>
    <property type="match status" value="1"/>
</dbReference>
<evidence type="ECO:0008006" key="3">
    <source>
        <dbReference type="Google" id="ProtNLM"/>
    </source>
</evidence>
<proteinExistence type="predicted"/>
<accession>A0A2W1N359</accession>